<evidence type="ECO:0000256" key="1">
    <source>
        <dbReference type="SAM" id="Phobius"/>
    </source>
</evidence>
<evidence type="ECO:0000313" key="4">
    <source>
        <dbReference type="Proteomes" id="UP000050741"/>
    </source>
</evidence>
<evidence type="ECO:0000256" key="2">
    <source>
        <dbReference type="SAM" id="SignalP"/>
    </source>
</evidence>
<dbReference type="InterPro" id="IPR003323">
    <property type="entry name" value="OTU_dom"/>
</dbReference>
<dbReference type="Proteomes" id="UP000050741">
    <property type="component" value="Unassembled WGS sequence"/>
</dbReference>
<feature type="domain" description="OTU" evidence="3">
    <location>
        <begin position="142"/>
        <end position="286"/>
    </location>
</feature>
<accession>A0A183C169</accession>
<evidence type="ECO:0000259" key="3">
    <source>
        <dbReference type="PROSITE" id="PS50802"/>
    </source>
</evidence>
<sequence length="290" mass="32846">MFTTYWPMRLWTVSALSLQLLRFASGNNQSCDEERHKEVGAGRGGREESLAMGERGGEAFAFTLTLTLAFAFGFTLTFTFTLAFTLTLTLAFAFTFAKAGGACGADLHIDLRVPKDVYLEYHKLVKKSEDNKNVVQSKTLPTKVAEIQRNSDNLYRALAYALAGTEMLHKATRTYVREYFDGFFGHLDKKQAQPWLDEFEVRSVRRQSEKVKDGKMGGLVELVAAAKKLNINILVYKTDKNQWLCMSPKTAHKADLEKKPDCQSKDMLTIALELYDNEHFDVILDVEQKK</sequence>
<keyword evidence="2" id="KW-0732">Signal</keyword>
<protein>
    <submittedName>
        <fullName evidence="5">OTU domain-containing protein</fullName>
    </submittedName>
</protein>
<keyword evidence="1" id="KW-0472">Membrane</keyword>
<dbReference type="Gene3D" id="3.90.70.80">
    <property type="match status" value="1"/>
</dbReference>
<keyword evidence="1" id="KW-0812">Transmembrane</keyword>
<keyword evidence="4" id="KW-1185">Reference proteome</keyword>
<reference evidence="4" key="2">
    <citation type="submission" date="2014-05" db="EMBL/GenBank/DDBJ databases">
        <title>The genome and life-stage specific transcriptomes of Globodera pallida elucidate key aspects of plant parasitism by a cyst nematode.</title>
        <authorList>
            <person name="Cotton J.A."/>
            <person name="Lilley C.J."/>
            <person name="Jones L.M."/>
            <person name="Kikuchi T."/>
            <person name="Reid A.J."/>
            <person name="Thorpe P."/>
            <person name="Tsai I.J."/>
            <person name="Beasley H."/>
            <person name="Blok V."/>
            <person name="Cock P.J.A."/>
            <person name="Van den Akker S.E."/>
            <person name="Holroyd N."/>
            <person name="Hunt M."/>
            <person name="Mantelin S."/>
            <person name="Naghra H."/>
            <person name="Pain A."/>
            <person name="Palomares-Rius J.E."/>
            <person name="Zarowiecki M."/>
            <person name="Berriman M."/>
            <person name="Jones J.T."/>
            <person name="Urwin P.E."/>
        </authorList>
    </citation>
    <scope>NUCLEOTIDE SEQUENCE [LARGE SCALE GENOMIC DNA]</scope>
    <source>
        <strain evidence="4">Lindley</strain>
    </source>
</reference>
<feature type="transmembrane region" description="Helical" evidence="1">
    <location>
        <begin position="59"/>
        <end position="92"/>
    </location>
</feature>
<reference evidence="5" key="3">
    <citation type="submission" date="2016-06" db="UniProtKB">
        <authorList>
            <consortium name="WormBaseParasite"/>
        </authorList>
    </citation>
    <scope>IDENTIFICATION</scope>
</reference>
<reference evidence="4" key="1">
    <citation type="submission" date="2013-12" db="EMBL/GenBank/DDBJ databases">
        <authorList>
            <person name="Aslett M."/>
        </authorList>
    </citation>
    <scope>NUCLEOTIDE SEQUENCE [LARGE SCALE GENOMIC DNA]</scope>
    <source>
        <strain evidence="4">Lindley</strain>
    </source>
</reference>
<dbReference type="WBParaSite" id="GPLIN_000661200">
    <property type="protein sequence ID" value="GPLIN_000661200"/>
    <property type="gene ID" value="GPLIN_000661200"/>
</dbReference>
<feature type="signal peptide" evidence="2">
    <location>
        <begin position="1"/>
        <end position="26"/>
    </location>
</feature>
<keyword evidence="1" id="KW-1133">Transmembrane helix</keyword>
<feature type="chain" id="PRO_5008146914" evidence="2">
    <location>
        <begin position="27"/>
        <end position="290"/>
    </location>
</feature>
<evidence type="ECO:0000313" key="5">
    <source>
        <dbReference type="WBParaSite" id="GPLIN_000661200"/>
    </source>
</evidence>
<dbReference type="AlphaFoldDB" id="A0A183C169"/>
<organism evidence="4 5">
    <name type="scientific">Globodera pallida</name>
    <name type="common">Potato cyst nematode worm</name>
    <name type="synonym">Heterodera pallida</name>
    <dbReference type="NCBI Taxonomy" id="36090"/>
    <lineage>
        <taxon>Eukaryota</taxon>
        <taxon>Metazoa</taxon>
        <taxon>Ecdysozoa</taxon>
        <taxon>Nematoda</taxon>
        <taxon>Chromadorea</taxon>
        <taxon>Rhabditida</taxon>
        <taxon>Tylenchina</taxon>
        <taxon>Tylenchomorpha</taxon>
        <taxon>Tylenchoidea</taxon>
        <taxon>Heteroderidae</taxon>
        <taxon>Heteroderinae</taxon>
        <taxon>Globodera</taxon>
    </lineage>
</organism>
<name>A0A183C169_GLOPA</name>
<dbReference type="PROSITE" id="PS50802">
    <property type="entry name" value="OTU"/>
    <property type="match status" value="1"/>
</dbReference>
<proteinExistence type="predicted"/>